<dbReference type="Proteomes" id="UP001226867">
    <property type="component" value="Unassembled WGS sequence"/>
</dbReference>
<feature type="domain" description="D-serine dehydratase-like" evidence="3">
    <location>
        <begin position="322"/>
        <end position="427"/>
    </location>
</feature>
<evidence type="ECO:0000313" key="4">
    <source>
        <dbReference type="EMBL" id="MDP9900510.1"/>
    </source>
</evidence>
<dbReference type="Gene3D" id="3.20.20.10">
    <property type="entry name" value="Alanine racemase"/>
    <property type="match status" value="1"/>
</dbReference>
<dbReference type="Pfam" id="PF01168">
    <property type="entry name" value="Ala_racemase_N"/>
    <property type="match status" value="1"/>
</dbReference>
<keyword evidence="5" id="KW-1185">Reference proteome</keyword>
<accession>A0ABT9S836</accession>
<reference evidence="4 5" key="1">
    <citation type="submission" date="2023-07" db="EMBL/GenBank/DDBJ databases">
        <title>Sorghum-associated microbial communities from plants grown in Nebraska, USA.</title>
        <authorList>
            <person name="Schachtman D."/>
        </authorList>
    </citation>
    <scope>NUCLEOTIDE SEQUENCE [LARGE SCALE GENOMIC DNA]</scope>
    <source>
        <strain evidence="4 5">DS1607</strain>
    </source>
</reference>
<dbReference type="SUPFAM" id="SSF51419">
    <property type="entry name" value="PLP-binding barrel"/>
    <property type="match status" value="1"/>
</dbReference>
<evidence type="ECO:0000313" key="5">
    <source>
        <dbReference type="Proteomes" id="UP001226867"/>
    </source>
</evidence>
<name>A0ABT9S836_9BURK</name>
<dbReference type="SMART" id="SM01119">
    <property type="entry name" value="D-ser_dehydrat"/>
    <property type="match status" value="1"/>
</dbReference>
<dbReference type="InterPro" id="IPR051466">
    <property type="entry name" value="D-amino_acid_metab_enzyme"/>
</dbReference>
<evidence type="ECO:0000259" key="3">
    <source>
        <dbReference type="SMART" id="SM01119"/>
    </source>
</evidence>
<dbReference type="InterPro" id="IPR029066">
    <property type="entry name" value="PLP-binding_barrel"/>
</dbReference>
<dbReference type="RefSeq" id="WP_307690321.1">
    <property type="nucleotide sequence ID" value="NZ_JAUSRO010000008.1"/>
</dbReference>
<dbReference type="InterPro" id="IPR042208">
    <property type="entry name" value="D-ser_dehydrat-like_sf"/>
</dbReference>
<dbReference type="InterPro" id="IPR026956">
    <property type="entry name" value="D-ser_dehydrat-like_dom"/>
</dbReference>
<gene>
    <name evidence="4" type="ORF">J2W36_002776</name>
</gene>
<dbReference type="InterPro" id="IPR001608">
    <property type="entry name" value="Ala_racemase_N"/>
</dbReference>
<dbReference type="EMBL" id="JAUSRO010000008">
    <property type="protein sequence ID" value="MDP9900510.1"/>
    <property type="molecule type" value="Genomic_DNA"/>
</dbReference>
<comment type="similarity">
    <text evidence="1">Belongs to the DSD1 family.</text>
</comment>
<protein>
    <submittedName>
        <fullName evidence="4">D-serine dehydratase</fullName>
        <ecNumber evidence="4">4.3.1.18</ecNumber>
    </submittedName>
</protein>
<organism evidence="4 5">
    <name type="scientific">Variovorax ginsengisoli</name>
    <dbReference type="NCBI Taxonomy" id="363844"/>
    <lineage>
        <taxon>Bacteria</taxon>
        <taxon>Pseudomonadati</taxon>
        <taxon>Pseudomonadota</taxon>
        <taxon>Betaproteobacteria</taxon>
        <taxon>Burkholderiales</taxon>
        <taxon>Comamonadaceae</taxon>
        <taxon>Variovorax</taxon>
    </lineage>
</organism>
<comment type="caution">
    <text evidence="4">The sequence shown here is derived from an EMBL/GenBank/DDBJ whole genome shotgun (WGS) entry which is preliminary data.</text>
</comment>
<dbReference type="PANTHER" id="PTHR28004">
    <property type="entry name" value="ZGC:162816-RELATED"/>
    <property type="match status" value="1"/>
</dbReference>
<evidence type="ECO:0000256" key="2">
    <source>
        <dbReference type="ARBA" id="ARBA00023239"/>
    </source>
</evidence>
<sequence length="440" mass="47981">MRTDDRPAGDAELLNPVLGLRHKGYPRTQPPRQRSEVGAAGWNVLAGDLPLPLAVLKREALEHNLAWMQAQVRQWGVELVPHGKTTMSPQLFQRQLDAGAWGLTLANVTQASIGVAAGARRVLIANQVVGDDDLAGLQQLLRDHEGLRIVFLVDSVAQLALIEQWFERHPQALPFEVLLELGLDGARTGCRTHAQAIELAARLRASPAVRLVGIETYEGQGAIGDSAADRAYTDTLMDRVDAVAREAVARGWFECDEVLVSAGGSAIYDIVSARLTPAIGKPVRGLLRSGCYVTHDHGTYQRFQVAIDARLGCDCNDSLRAAMEVWALVQSRPEPGLAILSVGKRDISFDLSMPVPIARAARGQLIADAVPAGWRITALNDQHAYLRWDTPEGVDPAEAPPVGERIGLGISHPCTTFDKWHWMPVVENDYRVSDAVVMHF</sequence>
<dbReference type="GO" id="GO:0008721">
    <property type="term" value="F:D-serine ammonia-lyase activity"/>
    <property type="evidence" value="ECO:0007669"/>
    <property type="project" value="UniProtKB-EC"/>
</dbReference>
<proteinExistence type="inferred from homology"/>
<dbReference type="Pfam" id="PF14031">
    <property type="entry name" value="D-ser_dehydrat"/>
    <property type="match status" value="1"/>
</dbReference>
<keyword evidence="2 4" id="KW-0456">Lyase</keyword>
<dbReference type="EC" id="4.3.1.18" evidence="4"/>
<dbReference type="PANTHER" id="PTHR28004:SF8">
    <property type="entry name" value="D-SERINE DEAMINASE"/>
    <property type="match status" value="1"/>
</dbReference>
<dbReference type="CDD" id="cd06818">
    <property type="entry name" value="PLPDE_III_cryptic_DSD"/>
    <property type="match status" value="1"/>
</dbReference>
<dbReference type="Gene3D" id="2.40.37.20">
    <property type="entry name" value="D-serine dehydratase-like domain"/>
    <property type="match status" value="1"/>
</dbReference>
<evidence type="ECO:0000256" key="1">
    <source>
        <dbReference type="ARBA" id="ARBA00005323"/>
    </source>
</evidence>